<dbReference type="Pfam" id="PF00590">
    <property type="entry name" value="TP_methylase"/>
    <property type="match status" value="1"/>
</dbReference>
<dbReference type="InterPro" id="IPR011551">
    <property type="entry name" value="NTP_PyrPHydrolase_MazG"/>
</dbReference>
<feature type="domain" description="NTP pyrophosphohydrolase MazG-like" evidence="2">
    <location>
        <begin position="391"/>
        <end position="452"/>
    </location>
</feature>
<dbReference type="GO" id="GO:0046076">
    <property type="term" value="P:dTTP catabolic process"/>
    <property type="evidence" value="ECO:0007669"/>
    <property type="project" value="TreeGrafter"/>
</dbReference>
<dbReference type="GO" id="GO:0008168">
    <property type="term" value="F:methyltransferase activity"/>
    <property type="evidence" value="ECO:0007669"/>
    <property type="project" value="InterPro"/>
</dbReference>
<dbReference type="InterPro" id="IPR014777">
    <property type="entry name" value="4pyrrole_Mease_sub1"/>
</dbReference>
<dbReference type="NCBIfam" id="TIGR00444">
    <property type="entry name" value="mazG"/>
    <property type="match status" value="1"/>
</dbReference>
<dbReference type="PANTHER" id="PTHR30522:SF0">
    <property type="entry name" value="NUCLEOSIDE TRIPHOSPHATE PYROPHOSPHOHYDROLASE"/>
    <property type="match status" value="1"/>
</dbReference>
<reference evidence="3 4" key="1">
    <citation type="submission" date="2018-05" db="EMBL/GenBank/DDBJ databases">
        <title>Kurthia sibirica genome sequence.</title>
        <authorList>
            <person name="Maclea K.S."/>
            <person name="Goen A.E."/>
        </authorList>
    </citation>
    <scope>NUCLEOTIDE SEQUENCE [LARGE SCALE GENOMIC DNA]</scope>
    <source>
        <strain evidence="3 4">ATCC 49154</strain>
    </source>
</reference>
<dbReference type="InterPro" id="IPR000878">
    <property type="entry name" value="4pyrrol_Mease"/>
</dbReference>
<gene>
    <name evidence="3" type="ORF">DEX24_14250</name>
</gene>
<dbReference type="SUPFAM" id="SSF101386">
    <property type="entry name" value="all-alpha NTP pyrophosphatases"/>
    <property type="match status" value="2"/>
</dbReference>
<dbReference type="FunFam" id="1.10.287.1080:FF:000001">
    <property type="entry name" value="Nucleoside triphosphate pyrophosphohydrolase"/>
    <property type="match status" value="1"/>
</dbReference>
<protein>
    <submittedName>
        <fullName evidence="3">Nucleoside triphosphate pyrophosphohydrolase</fullName>
    </submittedName>
</protein>
<dbReference type="Proteomes" id="UP000245938">
    <property type="component" value="Unassembled WGS sequence"/>
</dbReference>
<evidence type="ECO:0000259" key="1">
    <source>
        <dbReference type="Pfam" id="PF00590"/>
    </source>
</evidence>
<name>A0A2U3AI88_9BACL</name>
<dbReference type="InterPro" id="IPR024180">
    <property type="entry name" value="Tetrapyrrole_Mease/MazG_pred"/>
</dbReference>
<dbReference type="OrthoDB" id="9808939at2"/>
<dbReference type="AlphaFoldDB" id="A0A2U3AI88"/>
<dbReference type="InterPro" id="IPR035996">
    <property type="entry name" value="4pyrrol_Methylase_sf"/>
</dbReference>
<sequence>MNKVTVLGLGAGDFNQLPMGVYRQLKATSTLYVRTMDHPVIEELRMENLQFISFDQVYEKHDHFLPVYEEITETLIQASIDDDVVYAVPGHPLVAEMTVQLLVQAEKEGRIQLVVEGGQSFLDAIFGALRIDPIDGFQLVDGSTFSIHHVNMNNHLLIAQVYDQISASNVKLTLMEKYDAEYPVTIVTAAGSSGELLQTVPLFELDHVATINNLTTVYVPPVTDPLQATKEWSTLRDIIAKLRGPEGCEWDKAQTHATLKRYLLEEAHEVLQAIDEDDHDHIIEEFGDLLMIVFMNAQIGEEEGFFNLEDLIEGVTTKMIRRHPHVFSDVTVNNVEEINANWEKIKKEEHATDNKDEALLAGEYRAESALQTSYNYQKKAAKLNFEWSTTEQYWLKCQEEWLEFKEALEKGTKAQQLDELGDVLTTIVNLARHYKLSAEEAMLHGNAKFAKRFGFVEQQVKATGKDFSTATIDELLSLWQQAKEDEGGQ</sequence>
<dbReference type="SUPFAM" id="SSF53790">
    <property type="entry name" value="Tetrapyrrole methylase"/>
    <property type="match status" value="1"/>
</dbReference>
<dbReference type="NCBIfam" id="NF007113">
    <property type="entry name" value="PRK09562.1"/>
    <property type="match status" value="1"/>
</dbReference>
<dbReference type="InterPro" id="IPR048015">
    <property type="entry name" value="NTP-PPase_MazG-like_N"/>
</dbReference>
<dbReference type="GO" id="GO:0046047">
    <property type="term" value="P:TTP catabolic process"/>
    <property type="evidence" value="ECO:0007669"/>
    <property type="project" value="TreeGrafter"/>
</dbReference>
<dbReference type="Gene3D" id="1.10.287.1080">
    <property type="entry name" value="MazG-like"/>
    <property type="match status" value="2"/>
</dbReference>
<dbReference type="EMBL" id="QFVR01000024">
    <property type="protein sequence ID" value="PWI24272.1"/>
    <property type="molecule type" value="Genomic_DNA"/>
</dbReference>
<dbReference type="CDD" id="cd11529">
    <property type="entry name" value="NTP-PPase_MazG_Cterm"/>
    <property type="match status" value="1"/>
</dbReference>
<dbReference type="PANTHER" id="PTHR30522">
    <property type="entry name" value="NUCLEOSIDE TRIPHOSPHATE PYROPHOSPHOHYDROLASE"/>
    <property type="match status" value="1"/>
</dbReference>
<dbReference type="GO" id="GO:0006203">
    <property type="term" value="P:dGTP catabolic process"/>
    <property type="evidence" value="ECO:0007669"/>
    <property type="project" value="TreeGrafter"/>
</dbReference>
<evidence type="ECO:0000259" key="2">
    <source>
        <dbReference type="Pfam" id="PF03819"/>
    </source>
</evidence>
<dbReference type="InterPro" id="IPR048011">
    <property type="entry name" value="NTP-PPase_MazG-like_C"/>
</dbReference>
<dbReference type="CDD" id="cd11723">
    <property type="entry name" value="YabN_N_like"/>
    <property type="match status" value="1"/>
</dbReference>
<dbReference type="InterPro" id="IPR004518">
    <property type="entry name" value="MazG-like_dom"/>
</dbReference>
<evidence type="ECO:0000313" key="3">
    <source>
        <dbReference type="EMBL" id="PWI24272.1"/>
    </source>
</evidence>
<dbReference type="GO" id="GO:0046081">
    <property type="term" value="P:dUTP catabolic process"/>
    <property type="evidence" value="ECO:0007669"/>
    <property type="project" value="TreeGrafter"/>
</dbReference>
<organism evidence="3 4">
    <name type="scientific">Kurthia sibirica</name>
    <dbReference type="NCBI Taxonomy" id="202750"/>
    <lineage>
        <taxon>Bacteria</taxon>
        <taxon>Bacillati</taxon>
        <taxon>Bacillota</taxon>
        <taxon>Bacilli</taxon>
        <taxon>Bacillales</taxon>
        <taxon>Caryophanaceae</taxon>
        <taxon>Kurthia</taxon>
    </lineage>
</organism>
<dbReference type="Pfam" id="PF03819">
    <property type="entry name" value="MazG"/>
    <property type="match status" value="2"/>
</dbReference>
<proteinExistence type="predicted"/>
<dbReference type="GO" id="GO:0006950">
    <property type="term" value="P:response to stress"/>
    <property type="evidence" value="ECO:0007669"/>
    <property type="project" value="UniProtKB-ARBA"/>
</dbReference>
<dbReference type="Gene3D" id="3.40.1010.10">
    <property type="entry name" value="Cobalt-precorrin-4 Transmethylase, Domain 1"/>
    <property type="match status" value="1"/>
</dbReference>
<dbReference type="PIRSF" id="PIRSF002845">
    <property type="entry name" value="Ttrprl_mtas_MazG"/>
    <property type="match status" value="1"/>
</dbReference>
<keyword evidence="3" id="KW-0378">Hydrolase</keyword>
<dbReference type="GO" id="GO:0046052">
    <property type="term" value="P:UTP catabolic process"/>
    <property type="evidence" value="ECO:0007669"/>
    <property type="project" value="TreeGrafter"/>
</dbReference>
<accession>A0A2U3AI88</accession>
<dbReference type="CDD" id="cd11528">
    <property type="entry name" value="NTP-PPase_MazG_Nterm"/>
    <property type="match status" value="1"/>
</dbReference>
<dbReference type="GO" id="GO:0046061">
    <property type="term" value="P:dATP catabolic process"/>
    <property type="evidence" value="ECO:0007669"/>
    <property type="project" value="TreeGrafter"/>
</dbReference>
<evidence type="ECO:0000313" key="4">
    <source>
        <dbReference type="Proteomes" id="UP000245938"/>
    </source>
</evidence>
<feature type="domain" description="NTP pyrophosphohydrolase MazG-like" evidence="2">
    <location>
        <begin position="254"/>
        <end position="327"/>
    </location>
</feature>
<comment type="caution">
    <text evidence="3">The sequence shown here is derived from an EMBL/GenBank/DDBJ whole genome shotgun (WGS) entry which is preliminary data.</text>
</comment>
<keyword evidence="4" id="KW-1185">Reference proteome</keyword>
<dbReference type="GO" id="GO:0047429">
    <property type="term" value="F:nucleoside triphosphate diphosphatase activity"/>
    <property type="evidence" value="ECO:0007669"/>
    <property type="project" value="InterPro"/>
</dbReference>
<feature type="domain" description="Tetrapyrrole methylase" evidence="1">
    <location>
        <begin position="3"/>
        <end position="205"/>
    </location>
</feature>
<dbReference type="InterPro" id="IPR035013">
    <property type="entry name" value="YabN_N"/>
</dbReference>
<dbReference type="FunFam" id="3.40.1010.10:FF:000008">
    <property type="entry name" value="Similar to nucleoside triphosphate pyrophosphohydrolase, MazG"/>
    <property type="match status" value="1"/>
</dbReference>
<dbReference type="RefSeq" id="WP_109307086.1">
    <property type="nucleotide sequence ID" value="NZ_BJUF01000030.1"/>
</dbReference>